<proteinExistence type="predicted"/>
<dbReference type="AlphaFoldDB" id="F0QSH5"/>
<dbReference type="GeneID" id="10287762"/>
<organism evidence="1 2">
    <name type="scientific">Vulcanisaeta moutnovskia (strain 768-28)</name>
    <dbReference type="NCBI Taxonomy" id="985053"/>
    <lineage>
        <taxon>Archaea</taxon>
        <taxon>Thermoproteota</taxon>
        <taxon>Thermoprotei</taxon>
        <taxon>Thermoproteales</taxon>
        <taxon>Thermoproteaceae</taxon>
        <taxon>Vulcanisaeta</taxon>
    </lineage>
</organism>
<gene>
    <name evidence="1" type="ordered locus">VMUT_0110</name>
</gene>
<dbReference type="RefSeq" id="WP_013603490.1">
    <property type="nucleotide sequence ID" value="NC_015151.1"/>
</dbReference>
<evidence type="ECO:0000313" key="1">
    <source>
        <dbReference type="EMBL" id="ADY00326.1"/>
    </source>
</evidence>
<reference evidence="1 2" key="1">
    <citation type="journal article" date="2011" name="J. Bacteriol.">
        <title>Complete genome sequence of 'Vulcanisaeta moutnovskia' strain 768-28, a novel member of the hyperthermophilic crenarchaeal genus vulcanisaeta.</title>
        <authorList>
            <person name="Gumerov V.M."/>
            <person name="Mardanov A.V."/>
            <person name="Beletsky A.V."/>
            <person name="Prokofeva M.I."/>
            <person name="Bonch-Osmolovskaya E.A."/>
            <person name="Ravin N.V."/>
            <person name="Skryabin K.G."/>
        </authorList>
    </citation>
    <scope>NUCLEOTIDE SEQUENCE [LARGE SCALE GENOMIC DNA]</scope>
    <source>
        <strain evidence="1 2">768-28</strain>
    </source>
</reference>
<dbReference type="HOGENOM" id="CLU_890315_0_0_2"/>
<dbReference type="KEGG" id="vmo:VMUT_0110"/>
<dbReference type="EMBL" id="CP002529">
    <property type="protein sequence ID" value="ADY00326.1"/>
    <property type="molecule type" value="Genomic_DNA"/>
</dbReference>
<evidence type="ECO:0000313" key="2">
    <source>
        <dbReference type="Proteomes" id="UP000007485"/>
    </source>
</evidence>
<dbReference type="eggNOG" id="arCOG10491">
    <property type="taxonomic scope" value="Archaea"/>
</dbReference>
<accession>F0QSH5</accession>
<dbReference type="Proteomes" id="UP000007485">
    <property type="component" value="Chromosome"/>
</dbReference>
<keyword evidence="2" id="KW-1185">Reference proteome</keyword>
<name>F0QSH5_VULM7</name>
<sequence>MNALEILVRIKKIVGDMVKEAFIVKAIRESSIMSLSTEDVISLYPYNAYDYRVDGKNLDYIIMEDSVALLADLAKINNWSIDNIKYAEFNDCISISVNEGILSVTCKDKSIRDGERIAYIDKTLMRKYGIDIKVKNINGEMLIPLEKMFENPTSIVVESLIALPVYFVINPTHLGLDIIADSYIYLLTKGLNRVPTNTDAAEYLISNNKLNDNYIKAYVLKEDIETLREYFDIKTDEKGGMIEYSINGEHALTSSVIQGSINPDLLKISWIDPEIFKINGIGINLIDLGSTNILDCSEILIERMKEEFRGIL</sequence>
<protein>
    <submittedName>
        <fullName evidence="1">Uncharacterized protein</fullName>
    </submittedName>
</protein>
<dbReference type="OrthoDB" id="26345at2157"/>